<organism evidence="2">
    <name type="scientific">Tetraselmis sp. GSL018</name>
    <dbReference type="NCBI Taxonomy" id="582737"/>
    <lineage>
        <taxon>Eukaryota</taxon>
        <taxon>Viridiplantae</taxon>
        <taxon>Chlorophyta</taxon>
        <taxon>core chlorophytes</taxon>
        <taxon>Chlorodendrophyceae</taxon>
        <taxon>Chlorodendrales</taxon>
        <taxon>Chlorodendraceae</taxon>
        <taxon>Tetraselmis</taxon>
    </lineage>
</organism>
<gene>
    <name evidence="2" type="ORF">TSPGSL018_20859</name>
</gene>
<dbReference type="EMBL" id="GBEZ01009381">
    <property type="protein sequence ID" value="JAC76201.1"/>
    <property type="molecule type" value="Transcribed_RNA"/>
</dbReference>
<accession>A0A061S081</accession>
<feature type="region of interest" description="Disordered" evidence="1">
    <location>
        <begin position="27"/>
        <end position="52"/>
    </location>
</feature>
<name>A0A061S081_9CHLO</name>
<feature type="non-terminal residue" evidence="2">
    <location>
        <position position="79"/>
    </location>
</feature>
<feature type="non-terminal residue" evidence="2">
    <location>
        <position position="1"/>
    </location>
</feature>
<evidence type="ECO:0000313" key="2">
    <source>
        <dbReference type="EMBL" id="JAC76201.1"/>
    </source>
</evidence>
<evidence type="ECO:0000256" key="1">
    <source>
        <dbReference type="SAM" id="MobiDB-lite"/>
    </source>
</evidence>
<proteinExistence type="predicted"/>
<dbReference type="AlphaFoldDB" id="A0A061S081"/>
<reference evidence="2" key="1">
    <citation type="submission" date="2014-05" db="EMBL/GenBank/DDBJ databases">
        <title>The transcriptome of the halophilic microalga Tetraselmis sp. GSL018 isolated from the Great Salt Lake, Utah.</title>
        <authorList>
            <person name="Jinkerson R.E."/>
            <person name="D'Adamo S."/>
            <person name="Posewitz M.C."/>
        </authorList>
    </citation>
    <scope>NUCLEOTIDE SEQUENCE</scope>
    <source>
        <strain evidence="2">GSL018</strain>
    </source>
</reference>
<sequence length="79" mass="8293">DRQPALPKAGIRRRFGATGALARWGGAARPLCGHSAPRAAGRSSSVRDMRPVPLSRCLAGRGAAATVSPRVRPRRAPVK</sequence>
<protein>
    <submittedName>
        <fullName evidence="2">Uncharacterized protein</fullName>
    </submittedName>
</protein>